<dbReference type="EMBL" id="HBFL01002365">
    <property type="protein sequence ID" value="CAD8761639.1"/>
    <property type="molecule type" value="Transcribed_RNA"/>
</dbReference>
<evidence type="ECO:0000256" key="1">
    <source>
        <dbReference type="SAM" id="MobiDB-lite"/>
    </source>
</evidence>
<organism evidence="2">
    <name type="scientific">Pseudo-nitzschia delicatissima</name>
    <dbReference type="NCBI Taxonomy" id="44447"/>
    <lineage>
        <taxon>Eukaryota</taxon>
        <taxon>Sar</taxon>
        <taxon>Stramenopiles</taxon>
        <taxon>Ochrophyta</taxon>
        <taxon>Bacillariophyta</taxon>
        <taxon>Bacillariophyceae</taxon>
        <taxon>Bacillariophycidae</taxon>
        <taxon>Bacillariales</taxon>
        <taxon>Bacillariaceae</taxon>
        <taxon>Pseudo-nitzschia</taxon>
    </lineage>
</organism>
<proteinExistence type="predicted"/>
<name>A0A7S0Y7U4_9STRA</name>
<sequence>MPAVENGQKTGCGYQYQPGDEKASYSYSSAASSVSSASSSATGAGASSSSFLLPKSGSQLGFSKPSSFKNPNWREVVLEGVLRGAKASDIPTTRAAKRANEVRMVVFVKQESQ</sequence>
<dbReference type="AlphaFoldDB" id="A0A7S0Y7U4"/>
<reference evidence="2" key="1">
    <citation type="submission" date="2021-01" db="EMBL/GenBank/DDBJ databases">
        <authorList>
            <person name="Corre E."/>
            <person name="Pelletier E."/>
            <person name="Niang G."/>
            <person name="Scheremetjew M."/>
            <person name="Finn R."/>
            <person name="Kale V."/>
            <person name="Holt S."/>
            <person name="Cochrane G."/>
            <person name="Meng A."/>
            <person name="Brown T."/>
            <person name="Cohen L."/>
        </authorList>
    </citation>
    <scope>NUCLEOTIDE SEQUENCE</scope>
    <source>
        <strain evidence="2">UNC1205</strain>
    </source>
</reference>
<evidence type="ECO:0000313" key="2">
    <source>
        <dbReference type="EMBL" id="CAD8761639.1"/>
    </source>
</evidence>
<feature type="region of interest" description="Disordered" evidence="1">
    <location>
        <begin position="1"/>
        <end position="22"/>
    </location>
</feature>
<protein>
    <submittedName>
        <fullName evidence="2">Uncharacterized protein</fullName>
    </submittedName>
</protein>
<gene>
    <name evidence="2" type="ORF">PDEL1432_LOCUS1679</name>
</gene>
<accession>A0A7S0Y7U4</accession>